<proteinExistence type="predicted"/>
<keyword evidence="3" id="KW-1185">Reference proteome</keyword>
<dbReference type="Proteomes" id="UP001139971">
    <property type="component" value="Unassembled WGS sequence"/>
</dbReference>
<accession>A0A9X3YLB6</accession>
<evidence type="ECO:0000313" key="3">
    <source>
        <dbReference type="Proteomes" id="UP001139971"/>
    </source>
</evidence>
<name>A0A9X3YLB6_9GAMM</name>
<dbReference type="InterPro" id="IPR025507">
    <property type="entry name" value="DUF4394"/>
</dbReference>
<feature type="domain" description="DUF4394" evidence="1">
    <location>
        <begin position="7"/>
        <end position="268"/>
    </location>
</feature>
<comment type="caution">
    <text evidence="2">The sequence shown here is derived from an EMBL/GenBank/DDBJ whole genome shotgun (WGS) entry which is preliminary data.</text>
</comment>
<reference evidence="2" key="1">
    <citation type="submission" date="2023-02" db="EMBL/GenBank/DDBJ databases">
        <title>Tahibacter soli sp. nov. isolated from soil.</title>
        <authorList>
            <person name="Baek J.H."/>
            <person name="Lee J.K."/>
            <person name="Choi D.G."/>
            <person name="Jeon C.O."/>
        </authorList>
    </citation>
    <scope>NUCLEOTIDE SEQUENCE</scope>
    <source>
        <strain evidence="2">BL</strain>
    </source>
</reference>
<evidence type="ECO:0000313" key="2">
    <source>
        <dbReference type="EMBL" id="MDC8012818.1"/>
    </source>
</evidence>
<organism evidence="2 3">
    <name type="scientific">Tahibacter soli</name>
    <dbReference type="NCBI Taxonomy" id="2983605"/>
    <lineage>
        <taxon>Bacteria</taxon>
        <taxon>Pseudomonadati</taxon>
        <taxon>Pseudomonadota</taxon>
        <taxon>Gammaproteobacteria</taxon>
        <taxon>Lysobacterales</taxon>
        <taxon>Rhodanobacteraceae</taxon>
        <taxon>Tahibacter</taxon>
    </lineage>
</organism>
<dbReference type="Pfam" id="PF14339">
    <property type="entry name" value="DUF4394"/>
    <property type="match status" value="2"/>
</dbReference>
<dbReference type="EMBL" id="JAOVZO020000014">
    <property type="protein sequence ID" value="MDC8012818.1"/>
    <property type="molecule type" value="Genomic_DNA"/>
</dbReference>
<gene>
    <name evidence="2" type="ORF">OD750_009705</name>
</gene>
<evidence type="ECO:0000259" key="1">
    <source>
        <dbReference type="Pfam" id="PF14339"/>
    </source>
</evidence>
<feature type="domain" description="DUF4394" evidence="1">
    <location>
        <begin position="286"/>
        <end position="545"/>
    </location>
</feature>
<sequence length="566" mass="56023">MTTTNGLATVDDATPGSPATVLPVGGLAPGDALVAIDVRPQNNRLYGLGYNASTSSVQLYLVESRAGSANATAIGPAGAFVDAGGAALPITGTAFDIDFNPTVDRLRVITGSGQSFRMNPNTGALVDGDLGMAAGSVAGVNPDGSANGAGTTFDATAYTNNRANVAATTLYAIDAASDRLFIVNPPNAGTLTSAKPLMLAGSPLDINAESGFDIPAGIDVGTSNTAASGLAYGAFTVAGASGLYRVELSTADATFVGALGGLNVRDIAVAALPSSAQSLDASGTSLRRFLVQSPAATISVAITGVTAGERLVGFDVRPATGQWIALGVNVGANTGSLYRIDPQTGAASMIGAMPGTIAFVDGSGMTVDLPDGTYGVSFNPSVDRVRVVASNGVNFRANPITGGPADGDLGGMAGSVAGINPDGTLTISGLAAGIHGAAYTNNVAGTTVTTLYTLDAVGDRLFIQNPPNGGAQTSPLAVTVDAVPVDFTTTTGFDIPPGPAAAANNLPVTGFGYAALTVGGSTRLFRIALDTGAAQDFGPIGNGTVASVGLTIGDVYDDVIFADGFD</sequence>
<dbReference type="AlphaFoldDB" id="A0A9X3YLB6"/>
<protein>
    <submittedName>
        <fullName evidence="2">DUF4394 domain-containing protein</fullName>
    </submittedName>
</protein>
<dbReference type="RefSeq" id="WP_263545237.1">
    <property type="nucleotide sequence ID" value="NZ_JAOVZO020000014.1"/>
</dbReference>